<gene>
    <name evidence="2" type="ORF">QBC37DRAFT_47474</name>
</gene>
<dbReference type="PANTHER" id="PTHR43735">
    <property type="entry name" value="APOPTOSIS-INDUCING FACTOR 1"/>
    <property type="match status" value="1"/>
</dbReference>
<feature type="domain" description="FAD/NAD(P)-binding" evidence="1">
    <location>
        <begin position="7"/>
        <end position="304"/>
    </location>
</feature>
<dbReference type="PRINTS" id="PR00411">
    <property type="entry name" value="PNDRDTASEI"/>
</dbReference>
<dbReference type="Proteomes" id="UP001301769">
    <property type="component" value="Unassembled WGS sequence"/>
</dbReference>
<dbReference type="SUPFAM" id="SSF51905">
    <property type="entry name" value="FAD/NAD(P)-binding domain"/>
    <property type="match status" value="1"/>
</dbReference>
<accession>A0AAN6YEE7</accession>
<dbReference type="Gene3D" id="3.50.50.100">
    <property type="match status" value="1"/>
</dbReference>
<dbReference type="AlphaFoldDB" id="A0AAN6YEE7"/>
<dbReference type="InterPro" id="IPR023753">
    <property type="entry name" value="FAD/NAD-binding_dom"/>
</dbReference>
<reference evidence="2" key="1">
    <citation type="journal article" date="2023" name="Mol. Phylogenet. Evol.">
        <title>Genome-scale phylogeny and comparative genomics of the fungal order Sordariales.</title>
        <authorList>
            <person name="Hensen N."/>
            <person name="Bonometti L."/>
            <person name="Westerberg I."/>
            <person name="Brannstrom I.O."/>
            <person name="Guillou S."/>
            <person name="Cros-Aarteil S."/>
            <person name="Calhoun S."/>
            <person name="Haridas S."/>
            <person name="Kuo A."/>
            <person name="Mondo S."/>
            <person name="Pangilinan J."/>
            <person name="Riley R."/>
            <person name="LaButti K."/>
            <person name="Andreopoulos B."/>
            <person name="Lipzen A."/>
            <person name="Chen C."/>
            <person name="Yan M."/>
            <person name="Daum C."/>
            <person name="Ng V."/>
            <person name="Clum A."/>
            <person name="Steindorff A."/>
            <person name="Ohm R.A."/>
            <person name="Martin F."/>
            <person name="Silar P."/>
            <person name="Natvig D.O."/>
            <person name="Lalanne C."/>
            <person name="Gautier V."/>
            <person name="Ament-Velasquez S.L."/>
            <person name="Kruys A."/>
            <person name="Hutchinson M.I."/>
            <person name="Powell A.J."/>
            <person name="Barry K."/>
            <person name="Miller A.N."/>
            <person name="Grigoriev I.V."/>
            <person name="Debuchy R."/>
            <person name="Gladieux P."/>
            <person name="Hiltunen Thoren M."/>
            <person name="Johannesson H."/>
        </authorList>
    </citation>
    <scope>NUCLEOTIDE SEQUENCE</scope>
    <source>
        <strain evidence="2">PSN293</strain>
    </source>
</reference>
<keyword evidence="3" id="KW-1185">Reference proteome</keyword>
<dbReference type="GO" id="GO:0005737">
    <property type="term" value="C:cytoplasm"/>
    <property type="evidence" value="ECO:0007669"/>
    <property type="project" value="TreeGrafter"/>
</dbReference>
<dbReference type="EMBL" id="MU858059">
    <property type="protein sequence ID" value="KAK4217559.1"/>
    <property type="molecule type" value="Genomic_DNA"/>
</dbReference>
<evidence type="ECO:0000313" key="2">
    <source>
        <dbReference type="EMBL" id="KAK4217559.1"/>
    </source>
</evidence>
<comment type="caution">
    <text evidence="2">The sequence shown here is derived from an EMBL/GenBank/DDBJ whole genome shotgun (WGS) entry which is preliminary data.</text>
</comment>
<dbReference type="PANTHER" id="PTHR43735:SF25">
    <property type="entry name" value="NAD(P)H DEHYDROGENASE 3"/>
    <property type="match status" value="1"/>
</dbReference>
<evidence type="ECO:0000259" key="1">
    <source>
        <dbReference type="Pfam" id="PF07992"/>
    </source>
</evidence>
<dbReference type="Pfam" id="PF07992">
    <property type="entry name" value="Pyr_redox_2"/>
    <property type="match status" value="1"/>
</dbReference>
<sequence length="400" mass="42784">MSESKPYEIVILGGNWGGIGSAHYLLRHTIPALQKLDSTKSYHITIVTPNKDWLFKPAAPRVLVAPNLLPEEKIWRPLTEVLKQYPADQFSIVQGVATSLDSSSKTVTVKLTASGQQTVSYDSVIIATGTTGHPAWTLNEDKTLTSKTHKTIQAALQKAQTVLIAGAGAVGLETAGEIGVAFPKIKLTVVTGAAKPLERANNPKLSKQAEAYLTDTIKATVINNLKVTSTEGDGPTTVTLSDGSVHQVDVYINCTGGRPNSNFLPKEWLDKRGGVIKKDAYFRVRGSSDSGSDAKDVYVVGDVVAGSENSIWELEANVPVVGTAIGTDIAAKIGKAGKAPPLKEFKPIKNVMVVPIGPNGGVGQVFGWTVPSWFVKVTKAKTFLIDLLEPYAFGDKWKKP</sequence>
<organism evidence="2 3">
    <name type="scientific">Rhypophila decipiens</name>
    <dbReference type="NCBI Taxonomy" id="261697"/>
    <lineage>
        <taxon>Eukaryota</taxon>
        <taxon>Fungi</taxon>
        <taxon>Dikarya</taxon>
        <taxon>Ascomycota</taxon>
        <taxon>Pezizomycotina</taxon>
        <taxon>Sordariomycetes</taxon>
        <taxon>Sordariomycetidae</taxon>
        <taxon>Sordariales</taxon>
        <taxon>Naviculisporaceae</taxon>
        <taxon>Rhypophila</taxon>
    </lineage>
</organism>
<dbReference type="InterPro" id="IPR036188">
    <property type="entry name" value="FAD/NAD-bd_sf"/>
</dbReference>
<proteinExistence type="predicted"/>
<evidence type="ECO:0000313" key="3">
    <source>
        <dbReference type="Proteomes" id="UP001301769"/>
    </source>
</evidence>
<dbReference type="GO" id="GO:0050660">
    <property type="term" value="F:flavin adenine dinucleotide binding"/>
    <property type="evidence" value="ECO:0007669"/>
    <property type="project" value="TreeGrafter"/>
</dbReference>
<dbReference type="PRINTS" id="PR00368">
    <property type="entry name" value="FADPNR"/>
</dbReference>
<protein>
    <recommendedName>
        <fullName evidence="1">FAD/NAD(P)-binding domain-containing protein</fullName>
    </recommendedName>
</protein>
<reference evidence="2" key="2">
    <citation type="submission" date="2023-05" db="EMBL/GenBank/DDBJ databases">
        <authorList>
            <consortium name="Lawrence Berkeley National Laboratory"/>
            <person name="Steindorff A."/>
            <person name="Hensen N."/>
            <person name="Bonometti L."/>
            <person name="Westerberg I."/>
            <person name="Brannstrom I.O."/>
            <person name="Guillou S."/>
            <person name="Cros-Aarteil S."/>
            <person name="Calhoun S."/>
            <person name="Haridas S."/>
            <person name="Kuo A."/>
            <person name="Mondo S."/>
            <person name="Pangilinan J."/>
            <person name="Riley R."/>
            <person name="Labutti K."/>
            <person name="Andreopoulos B."/>
            <person name="Lipzen A."/>
            <person name="Chen C."/>
            <person name="Yanf M."/>
            <person name="Daum C."/>
            <person name="Ng V."/>
            <person name="Clum A."/>
            <person name="Ohm R."/>
            <person name="Martin F."/>
            <person name="Silar P."/>
            <person name="Natvig D."/>
            <person name="Lalanne C."/>
            <person name="Gautier V."/>
            <person name="Ament-Velasquez S.L."/>
            <person name="Kruys A."/>
            <person name="Hutchinson M.I."/>
            <person name="Powell A.J."/>
            <person name="Barry K."/>
            <person name="Miller A.N."/>
            <person name="Grigoriev I.V."/>
            <person name="Debuchy R."/>
            <person name="Gladieux P."/>
            <person name="Thoren M.H."/>
            <person name="Johannesson H."/>
        </authorList>
    </citation>
    <scope>NUCLEOTIDE SEQUENCE</scope>
    <source>
        <strain evidence="2">PSN293</strain>
    </source>
</reference>
<name>A0AAN6YEE7_9PEZI</name>
<dbReference type="GO" id="GO:0004174">
    <property type="term" value="F:electron-transferring-flavoprotein dehydrogenase activity"/>
    <property type="evidence" value="ECO:0007669"/>
    <property type="project" value="TreeGrafter"/>
</dbReference>